<dbReference type="AlphaFoldDB" id="A0A5M9MLJ0"/>
<reference evidence="2 3" key="1">
    <citation type="submission" date="2019-08" db="EMBL/GenBank/DDBJ databases">
        <title>The genome sequence of a newly discovered highly antifungal drug resistant Aspergillus species, Aspergillus tanneri NIH 1004.</title>
        <authorList>
            <person name="Mounaud S."/>
            <person name="Singh I."/>
            <person name="Joardar V."/>
            <person name="Pakala S."/>
            <person name="Pakala S."/>
            <person name="Venepally P."/>
            <person name="Chung J.K."/>
            <person name="Losada L."/>
            <person name="Nierman W.C."/>
        </authorList>
    </citation>
    <scope>NUCLEOTIDE SEQUENCE [LARGE SCALE GENOMIC DNA]</scope>
    <source>
        <strain evidence="2 3">NIH1004</strain>
    </source>
</reference>
<gene>
    <name evidence="2" type="ORF">ATNIH1004_006577</name>
</gene>
<dbReference type="GeneID" id="54329279"/>
<feature type="region of interest" description="Disordered" evidence="1">
    <location>
        <begin position="351"/>
        <end position="386"/>
    </location>
</feature>
<evidence type="ECO:0000313" key="2">
    <source>
        <dbReference type="EMBL" id="KAA8647875.1"/>
    </source>
</evidence>
<proteinExistence type="predicted"/>
<sequence>MSIHPQISHCVTVLVWDVTTKPAFDRPSFNRTTYQPKVLDRVERIIVAYDKISKDGFDFSILLQVLPRFPRLKGVIFHDLMAPWVKVIYQNDLHLQPQPLYSGLYESPAMCQWRDLHFKGINNLDQMPVAELSCPGELLMSQLLVWAQDRLNGTGQFPAFLFEQMMYKTWRAPVLMMIALRIFDRKLQSFDINISPTASFPLTREEVGLRFNGLDLPLFSHWDYGLEWLCDMFQSLRHLCLCLDNATSRNWRRFIAKPLQAVQRIETLELWLSKAEHFAGLDLPIYPHIKTLKLGRFWFNKGEVEEKLLPWCFQTGLQNLHLVNFEFVVPFPTSATDIVFWLLENDISSLEPESETPNAMQDTTESADPEASVHGDKSNHPAESEDVIEDEEEKWYKFLFGDAEERWTQWPFEMFDFDDDESPHDPEFLPCCPEMWNRHLESRIVDYSADGWENEFVSHYYKNYHHTEEAAYDHDYDNDTPDIWDELPIPPHTAEEVRRMRSVLGASIEFHIHGSSWGYGDRILCMTIDKWSSRHE</sequence>
<dbReference type="RefSeq" id="XP_033427236.1">
    <property type="nucleotide sequence ID" value="XM_033571204.1"/>
</dbReference>
<dbReference type="Proteomes" id="UP000324241">
    <property type="component" value="Unassembled WGS sequence"/>
</dbReference>
<evidence type="ECO:0000313" key="3">
    <source>
        <dbReference type="Proteomes" id="UP000324241"/>
    </source>
</evidence>
<protein>
    <submittedName>
        <fullName evidence="2">Uncharacterized protein</fullName>
    </submittedName>
</protein>
<comment type="caution">
    <text evidence="2">The sequence shown here is derived from an EMBL/GenBank/DDBJ whole genome shotgun (WGS) entry which is preliminary data.</text>
</comment>
<accession>A0A5M9MLJ0</accession>
<feature type="compositionally biased region" description="Polar residues" evidence="1">
    <location>
        <begin position="355"/>
        <end position="366"/>
    </location>
</feature>
<name>A0A5M9MLJ0_9EURO</name>
<dbReference type="OrthoDB" id="4438282at2759"/>
<feature type="compositionally biased region" description="Basic and acidic residues" evidence="1">
    <location>
        <begin position="371"/>
        <end position="383"/>
    </location>
</feature>
<organism evidence="2 3">
    <name type="scientific">Aspergillus tanneri</name>
    <dbReference type="NCBI Taxonomy" id="1220188"/>
    <lineage>
        <taxon>Eukaryota</taxon>
        <taxon>Fungi</taxon>
        <taxon>Dikarya</taxon>
        <taxon>Ascomycota</taxon>
        <taxon>Pezizomycotina</taxon>
        <taxon>Eurotiomycetes</taxon>
        <taxon>Eurotiomycetidae</taxon>
        <taxon>Eurotiales</taxon>
        <taxon>Aspergillaceae</taxon>
        <taxon>Aspergillus</taxon>
        <taxon>Aspergillus subgen. Circumdati</taxon>
    </lineage>
</organism>
<evidence type="ECO:0000256" key="1">
    <source>
        <dbReference type="SAM" id="MobiDB-lite"/>
    </source>
</evidence>
<dbReference type="VEuPathDB" id="FungiDB:EYZ11_007510"/>
<dbReference type="EMBL" id="QUQM01000004">
    <property type="protein sequence ID" value="KAA8647875.1"/>
    <property type="molecule type" value="Genomic_DNA"/>
</dbReference>